<dbReference type="Pfam" id="PF13976">
    <property type="entry name" value="gag_pre-integrs"/>
    <property type="match status" value="1"/>
</dbReference>
<name>A0A2I0WDM7_9ASPA</name>
<feature type="domain" description="GAG-pre-integrase" evidence="2">
    <location>
        <begin position="257"/>
        <end position="321"/>
    </location>
</feature>
<dbReference type="Proteomes" id="UP000233837">
    <property type="component" value="Unassembled WGS sequence"/>
</dbReference>
<dbReference type="InterPro" id="IPR054722">
    <property type="entry name" value="PolX-like_BBD"/>
</dbReference>
<proteinExistence type="predicted"/>
<dbReference type="SUPFAM" id="SSF57756">
    <property type="entry name" value="Retrovirus zinc finger-like domains"/>
    <property type="match status" value="1"/>
</dbReference>
<sequence>MYILNGLPAAYNPFKKAIRTSLQPIQLDDLYSLLISEEINIQHQQLQESCTSDSTALFTNRSTNYRGKPNKFSGKTNFRQSPTDRASSSDVQTSARTSNQRLQCQICGKTGHSALNCWHRCNLTYAPPSNQRALTAQQQHTTTNDWILDSGASSHLTSDNSNLQQSTPYNGFDTISVANGSNLSIQNSGQGLLPLPESNSKLNLKNILHVPSISHNLLSVSRLTSDNNISISFTANEFVIKNLQDNQVLLRGPIRNGLFHIKVPSNHKAAALHTVQEPKISWHDRLGHPNVGKLRKLATQIPDISSSSFHSVCISCSVSKSKCSYPLE</sequence>
<dbReference type="PANTHER" id="PTHR47481:SF31">
    <property type="entry name" value="OS01G0873500 PROTEIN"/>
    <property type="match status" value="1"/>
</dbReference>
<dbReference type="GO" id="GO:0008270">
    <property type="term" value="F:zinc ion binding"/>
    <property type="evidence" value="ECO:0007669"/>
    <property type="project" value="InterPro"/>
</dbReference>
<evidence type="ECO:0000259" key="2">
    <source>
        <dbReference type="Pfam" id="PF13976"/>
    </source>
</evidence>
<dbReference type="EMBL" id="KZ502726">
    <property type="protein sequence ID" value="PKU73769.1"/>
    <property type="molecule type" value="Genomic_DNA"/>
</dbReference>
<protein>
    <submittedName>
        <fullName evidence="4">Uncharacterized protein</fullName>
    </submittedName>
</protein>
<dbReference type="AlphaFoldDB" id="A0A2I0WDM7"/>
<evidence type="ECO:0000256" key="1">
    <source>
        <dbReference type="SAM" id="MobiDB-lite"/>
    </source>
</evidence>
<organism evidence="4 5">
    <name type="scientific">Dendrobium catenatum</name>
    <dbReference type="NCBI Taxonomy" id="906689"/>
    <lineage>
        <taxon>Eukaryota</taxon>
        <taxon>Viridiplantae</taxon>
        <taxon>Streptophyta</taxon>
        <taxon>Embryophyta</taxon>
        <taxon>Tracheophyta</taxon>
        <taxon>Spermatophyta</taxon>
        <taxon>Magnoliopsida</taxon>
        <taxon>Liliopsida</taxon>
        <taxon>Asparagales</taxon>
        <taxon>Orchidaceae</taxon>
        <taxon>Epidendroideae</taxon>
        <taxon>Malaxideae</taxon>
        <taxon>Dendrobiinae</taxon>
        <taxon>Dendrobium</taxon>
    </lineage>
</organism>
<evidence type="ECO:0000313" key="5">
    <source>
        <dbReference type="Proteomes" id="UP000233837"/>
    </source>
</evidence>
<feature type="compositionally biased region" description="Polar residues" evidence="1">
    <location>
        <begin position="73"/>
        <end position="95"/>
    </location>
</feature>
<feature type="region of interest" description="Disordered" evidence="1">
    <location>
        <begin position="61"/>
        <end position="95"/>
    </location>
</feature>
<reference evidence="4 5" key="1">
    <citation type="journal article" date="2016" name="Sci. Rep.">
        <title>The Dendrobium catenatum Lindl. genome sequence provides insights into polysaccharide synthase, floral development and adaptive evolution.</title>
        <authorList>
            <person name="Zhang G.Q."/>
            <person name="Xu Q."/>
            <person name="Bian C."/>
            <person name="Tsai W.C."/>
            <person name="Yeh C.M."/>
            <person name="Liu K.W."/>
            <person name="Yoshida K."/>
            <person name="Zhang L.S."/>
            <person name="Chang S.B."/>
            <person name="Chen F."/>
            <person name="Shi Y."/>
            <person name="Su Y.Y."/>
            <person name="Zhang Y.Q."/>
            <person name="Chen L.J."/>
            <person name="Yin Y."/>
            <person name="Lin M."/>
            <person name="Huang H."/>
            <person name="Deng H."/>
            <person name="Wang Z.W."/>
            <person name="Zhu S.L."/>
            <person name="Zhao X."/>
            <person name="Deng C."/>
            <person name="Niu S.C."/>
            <person name="Huang J."/>
            <person name="Wang M."/>
            <person name="Liu G.H."/>
            <person name="Yang H.J."/>
            <person name="Xiao X.J."/>
            <person name="Hsiao Y.Y."/>
            <person name="Wu W.L."/>
            <person name="Chen Y.Y."/>
            <person name="Mitsuda N."/>
            <person name="Ohme-Takagi M."/>
            <person name="Luo Y.B."/>
            <person name="Van de Peer Y."/>
            <person name="Liu Z.J."/>
        </authorList>
    </citation>
    <scope>NUCLEOTIDE SEQUENCE [LARGE SCALE GENOMIC DNA]</scope>
    <source>
        <tissue evidence="4">The whole plant</tissue>
    </source>
</reference>
<dbReference type="Pfam" id="PF22936">
    <property type="entry name" value="Pol_BBD"/>
    <property type="match status" value="1"/>
</dbReference>
<reference evidence="4 5" key="2">
    <citation type="journal article" date="2017" name="Nature">
        <title>The Apostasia genome and the evolution of orchids.</title>
        <authorList>
            <person name="Zhang G.Q."/>
            <person name="Liu K.W."/>
            <person name="Li Z."/>
            <person name="Lohaus R."/>
            <person name="Hsiao Y.Y."/>
            <person name="Niu S.C."/>
            <person name="Wang J.Y."/>
            <person name="Lin Y.C."/>
            <person name="Xu Q."/>
            <person name="Chen L.J."/>
            <person name="Yoshida K."/>
            <person name="Fujiwara S."/>
            <person name="Wang Z.W."/>
            <person name="Zhang Y.Q."/>
            <person name="Mitsuda N."/>
            <person name="Wang M."/>
            <person name="Liu G.H."/>
            <person name="Pecoraro L."/>
            <person name="Huang H.X."/>
            <person name="Xiao X.J."/>
            <person name="Lin M."/>
            <person name="Wu X.Y."/>
            <person name="Wu W.L."/>
            <person name="Chen Y.Y."/>
            <person name="Chang S.B."/>
            <person name="Sakamoto S."/>
            <person name="Ohme-Takagi M."/>
            <person name="Yagi M."/>
            <person name="Zeng S.J."/>
            <person name="Shen C.Y."/>
            <person name="Yeh C.M."/>
            <person name="Luo Y.B."/>
            <person name="Tsai W.C."/>
            <person name="Van de Peer Y."/>
            <person name="Liu Z.J."/>
        </authorList>
    </citation>
    <scope>NUCLEOTIDE SEQUENCE [LARGE SCALE GENOMIC DNA]</scope>
    <source>
        <tissue evidence="4">The whole plant</tissue>
    </source>
</reference>
<dbReference type="InterPro" id="IPR025724">
    <property type="entry name" value="GAG-pre-integrase_dom"/>
</dbReference>
<accession>A0A2I0WDM7</accession>
<feature type="domain" description="Retrovirus-related Pol polyprotein from transposon TNT 1-94-like beta-barrel" evidence="3">
    <location>
        <begin position="146"/>
        <end position="226"/>
    </location>
</feature>
<dbReference type="PANTHER" id="PTHR47481">
    <property type="match status" value="1"/>
</dbReference>
<evidence type="ECO:0000313" key="4">
    <source>
        <dbReference type="EMBL" id="PKU73769.1"/>
    </source>
</evidence>
<dbReference type="GO" id="GO:0003676">
    <property type="term" value="F:nucleic acid binding"/>
    <property type="evidence" value="ECO:0007669"/>
    <property type="project" value="InterPro"/>
</dbReference>
<evidence type="ECO:0000259" key="3">
    <source>
        <dbReference type="Pfam" id="PF22936"/>
    </source>
</evidence>
<gene>
    <name evidence="4" type="ORF">MA16_Dca020768</name>
</gene>
<keyword evidence="5" id="KW-1185">Reference proteome</keyword>
<dbReference type="InterPro" id="IPR036875">
    <property type="entry name" value="Znf_CCHC_sf"/>
</dbReference>